<dbReference type="AlphaFoldDB" id="A0A0F9BQ16"/>
<gene>
    <name evidence="1" type="ORF">LCGC14_2500770</name>
</gene>
<dbReference type="EMBL" id="LAZR01039872">
    <property type="protein sequence ID" value="KKL15922.1"/>
    <property type="molecule type" value="Genomic_DNA"/>
</dbReference>
<feature type="non-terminal residue" evidence="1">
    <location>
        <position position="1"/>
    </location>
</feature>
<name>A0A0F9BQ16_9ZZZZ</name>
<protein>
    <submittedName>
        <fullName evidence="1">Uncharacterized protein</fullName>
    </submittedName>
</protein>
<sequence length="46" mass="4958">AERDPEMVKRDLARGYISAQSAALDYGLSDIVIAAVLHAIKTGEIE</sequence>
<organism evidence="1">
    <name type="scientific">marine sediment metagenome</name>
    <dbReference type="NCBI Taxonomy" id="412755"/>
    <lineage>
        <taxon>unclassified sequences</taxon>
        <taxon>metagenomes</taxon>
        <taxon>ecological metagenomes</taxon>
    </lineage>
</organism>
<comment type="caution">
    <text evidence="1">The sequence shown here is derived from an EMBL/GenBank/DDBJ whole genome shotgun (WGS) entry which is preliminary data.</text>
</comment>
<evidence type="ECO:0000313" key="1">
    <source>
        <dbReference type="EMBL" id="KKL15922.1"/>
    </source>
</evidence>
<accession>A0A0F9BQ16</accession>
<reference evidence="1" key="1">
    <citation type="journal article" date="2015" name="Nature">
        <title>Complex archaea that bridge the gap between prokaryotes and eukaryotes.</title>
        <authorList>
            <person name="Spang A."/>
            <person name="Saw J.H."/>
            <person name="Jorgensen S.L."/>
            <person name="Zaremba-Niedzwiedzka K."/>
            <person name="Martijn J."/>
            <person name="Lind A.E."/>
            <person name="van Eijk R."/>
            <person name="Schleper C."/>
            <person name="Guy L."/>
            <person name="Ettema T.J."/>
        </authorList>
    </citation>
    <scope>NUCLEOTIDE SEQUENCE</scope>
</reference>
<proteinExistence type="predicted"/>